<dbReference type="Proteomes" id="UP000036403">
    <property type="component" value="Unassembled WGS sequence"/>
</dbReference>
<evidence type="ECO:0000313" key="3">
    <source>
        <dbReference type="Proteomes" id="UP000036403"/>
    </source>
</evidence>
<gene>
    <name evidence="2" type="ORF">RF55_9685</name>
</gene>
<dbReference type="EMBL" id="LBMM01006509">
    <property type="protein sequence ID" value="KMQ90548.1"/>
    <property type="molecule type" value="Genomic_DNA"/>
</dbReference>
<keyword evidence="2" id="KW-0548">Nucleotidyltransferase</keyword>
<feature type="compositionally biased region" description="Basic residues" evidence="1">
    <location>
        <begin position="40"/>
        <end position="56"/>
    </location>
</feature>
<dbReference type="AlphaFoldDB" id="A0A0J7KJE5"/>
<reference evidence="2 3" key="1">
    <citation type="submission" date="2015-04" db="EMBL/GenBank/DDBJ databases">
        <title>Lasius niger genome sequencing.</title>
        <authorList>
            <person name="Konorov E.A."/>
            <person name="Nikitin M.A."/>
            <person name="Kirill M.V."/>
            <person name="Chang P."/>
        </authorList>
    </citation>
    <scope>NUCLEOTIDE SEQUENCE [LARGE SCALE GENOMIC DNA]</scope>
    <source>
        <tissue evidence="2">Whole</tissue>
    </source>
</reference>
<keyword evidence="2" id="KW-0695">RNA-directed DNA polymerase</keyword>
<sequence length="173" mass="19021">MVELAGRETTTNEIDSLCDELAEELTKGDKPSHNEVSRSSKSHKTQKNRRNKARPPNRVEKRRFAFAKCQELMNNCPKKLSDAVAANDLSILQMRLQPETAKTRELYIGLWGTPGPQQEPVCHATTEIPAGKVLLPITLREVEDKTGRIAISSAAGIDGIVTSGVTILSFTIP</sequence>
<comment type="caution">
    <text evidence="2">The sequence shown here is derived from an EMBL/GenBank/DDBJ whole genome shotgun (WGS) entry which is preliminary data.</text>
</comment>
<proteinExistence type="predicted"/>
<name>A0A0J7KJE5_LASNI</name>
<organism evidence="2 3">
    <name type="scientific">Lasius niger</name>
    <name type="common">Black garden ant</name>
    <dbReference type="NCBI Taxonomy" id="67767"/>
    <lineage>
        <taxon>Eukaryota</taxon>
        <taxon>Metazoa</taxon>
        <taxon>Ecdysozoa</taxon>
        <taxon>Arthropoda</taxon>
        <taxon>Hexapoda</taxon>
        <taxon>Insecta</taxon>
        <taxon>Pterygota</taxon>
        <taxon>Neoptera</taxon>
        <taxon>Endopterygota</taxon>
        <taxon>Hymenoptera</taxon>
        <taxon>Apocrita</taxon>
        <taxon>Aculeata</taxon>
        <taxon>Formicoidea</taxon>
        <taxon>Formicidae</taxon>
        <taxon>Formicinae</taxon>
        <taxon>Lasius</taxon>
        <taxon>Lasius</taxon>
    </lineage>
</organism>
<protein>
    <submittedName>
        <fullName evidence="2">Reverse transcriptase</fullName>
    </submittedName>
</protein>
<evidence type="ECO:0000256" key="1">
    <source>
        <dbReference type="SAM" id="MobiDB-lite"/>
    </source>
</evidence>
<keyword evidence="2" id="KW-0808">Transferase</keyword>
<feature type="compositionally biased region" description="Basic and acidic residues" evidence="1">
    <location>
        <begin position="24"/>
        <end position="38"/>
    </location>
</feature>
<dbReference type="GO" id="GO:0003964">
    <property type="term" value="F:RNA-directed DNA polymerase activity"/>
    <property type="evidence" value="ECO:0007669"/>
    <property type="project" value="UniProtKB-KW"/>
</dbReference>
<keyword evidence="3" id="KW-1185">Reference proteome</keyword>
<accession>A0A0J7KJE5</accession>
<dbReference type="OrthoDB" id="9802488at2759"/>
<evidence type="ECO:0000313" key="2">
    <source>
        <dbReference type="EMBL" id="KMQ90548.1"/>
    </source>
</evidence>
<feature type="non-terminal residue" evidence="2">
    <location>
        <position position="173"/>
    </location>
</feature>
<dbReference type="PaxDb" id="67767-A0A0J7KJE5"/>
<feature type="region of interest" description="Disordered" evidence="1">
    <location>
        <begin position="24"/>
        <end position="60"/>
    </location>
</feature>